<dbReference type="Proteomes" id="UP001630127">
    <property type="component" value="Unassembled WGS sequence"/>
</dbReference>
<comment type="caution">
    <text evidence="2">The sequence shown here is derived from an EMBL/GenBank/DDBJ whole genome shotgun (WGS) entry which is preliminary data.</text>
</comment>
<dbReference type="AlphaFoldDB" id="A0ABD2ZY91"/>
<evidence type="ECO:0000313" key="2">
    <source>
        <dbReference type="EMBL" id="KAL3524029.1"/>
    </source>
</evidence>
<protein>
    <recommendedName>
        <fullName evidence="4">F-box protein</fullName>
    </recommendedName>
</protein>
<evidence type="ECO:0000313" key="3">
    <source>
        <dbReference type="Proteomes" id="UP001630127"/>
    </source>
</evidence>
<organism evidence="2 3">
    <name type="scientific">Cinchona calisaya</name>
    <dbReference type="NCBI Taxonomy" id="153742"/>
    <lineage>
        <taxon>Eukaryota</taxon>
        <taxon>Viridiplantae</taxon>
        <taxon>Streptophyta</taxon>
        <taxon>Embryophyta</taxon>
        <taxon>Tracheophyta</taxon>
        <taxon>Spermatophyta</taxon>
        <taxon>Magnoliopsida</taxon>
        <taxon>eudicotyledons</taxon>
        <taxon>Gunneridae</taxon>
        <taxon>Pentapetalae</taxon>
        <taxon>asterids</taxon>
        <taxon>lamiids</taxon>
        <taxon>Gentianales</taxon>
        <taxon>Rubiaceae</taxon>
        <taxon>Cinchonoideae</taxon>
        <taxon>Cinchoneae</taxon>
        <taxon>Cinchona</taxon>
    </lineage>
</organism>
<feature type="region of interest" description="Disordered" evidence="1">
    <location>
        <begin position="1"/>
        <end position="31"/>
    </location>
</feature>
<sequence>MKLPNNEFKSSSSSMSRRTTTHVHGLDEDGAEEDCRCRYVSRLGCEILTLSNNSCSWRELKLDDDDNNVPLLVSFGWLASPAASHVVSFNGVMYLLMENHGEVHQYLFLLISTKRSSSGLNPRRIS</sequence>
<dbReference type="EMBL" id="JBJUIK010000007">
    <property type="protein sequence ID" value="KAL3524029.1"/>
    <property type="molecule type" value="Genomic_DNA"/>
</dbReference>
<keyword evidence="3" id="KW-1185">Reference proteome</keyword>
<gene>
    <name evidence="2" type="ORF">ACH5RR_016863</name>
</gene>
<name>A0ABD2ZY91_9GENT</name>
<proteinExistence type="predicted"/>
<accession>A0ABD2ZY91</accession>
<evidence type="ECO:0008006" key="4">
    <source>
        <dbReference type="Google" id="ProtNLM"/>
    </source>
</evidence>
<reference evidence="2 3" key="1">
    <citation type="submission" date="2024-11" db="EMBL/GenBank/DDBJ databases">
        <title>A near-complete genome assembly of Cinchona calisaya.</title>
        <authorList>
            <person name="Lian D.C."/>
            <person name="Zhao X.W."/>
            <person name="Wei L."/>
        </authorList>
    </citation>
    <scope>NUCLEOTIDE SEQUENCE [LARGE SCALE GENOMIC DNA]</scope>
    <source>
        <tissue evidence="2">Nenye</tissue>
    </source>
</reference>
<evidence type="ECO:0000256" key="1">
    <source>
        <dbReference type="SAM" id="MobiDB-lite"/>
    </source>
</evidence>